<dbReference type="PANTHER" id="PTHR33236:SF5">
    <property type="entry name" value="CUB DOMAIN-CONTAINING PROTEIN"/>
    <property type="match status" value="1"/>
</dbReference>
<feature type="compositionally biased region" description="Basic and acidic residues" evidence="3">
    <location>
        <begin position="155"/>
        <end position="186"/>
    </location>
</feature>
<dbReference type="Pfam" id="PF00431">
    <property type="entry name" value="CUB"/>
    <property type="match status" value="1"/>
</dbReference>
<evidence type="ECO:0000259" key="4">
    <source>
        <dbReference type="PROSITE" id="PS01180"/>
    </source>
</evidence>
<comment type="caution">
    <text evidence="5">The sequence shown here is derived from an EMBL/GenBank/DDBJ whole genome shotgun (WGS) entry which is preliminary data.</text>
</comment>
<dbReference type="Proteomes" id="UP001458880">
    <property type="component" value="Unassembled WGS sequence"/>
</dbReference>
<evidence type="ECO:0000313" key="6">
    <source>
        <dbReference type="Proteomes" id="UP001458880"/>
    </source>
</evidence>
<feature type="domain" description="CUB" evidence="4">
    <location>
        <begin position="8"/>
        <end position="125"/>
    </location>
</feature>
<dbReference type="EMBL" id="JASPKY010000710">
    <property type="protein sequence ID" value="KAK9686383.1"/>
    <property type="molecule type" value="Genomic_DNA"/>
</dbReference>
<dbReference type="AlphaFoldDB" id="A0AAW1IB73"/>
<accession>A0AAW1IB73</accession>
<dbReference type="InterPro" id="IPR000859">
    <property type="entry name" value="CUB_dom"/>
</dbReference>
<keyword evidence="1" id="KW-1015">Disulfide bond</keyword>
<dbReference type="SUPFAM" id="SSF49854">
    <property type="entry name" value="Spermadhesin, CUB domain"/>
    <property type="match status" value="1"/>
</dbReference>
<proteinExistence type="predicted"/>
<gene>
    <name evidence="5" type="ORF">QE152_g37254</name>
</gene>
<evidence type="ECO:0000256" key="1">
    <source>
        <dbReference type="ARBA" id="ARBA00023157"/>
    </source>
</evidence>
<dbReference type="InterPro" id="IPR035914">
    <property type="entry name" value="Sperma_CUB_dom_sf"/>
</dbReference>
<comment type="caution">
    <text evidence="2">Lacks conserved residue(s) required for the propagation of feature annotation.</text>
</comment>
<evidence type="ECO:0000256" key="3">
    <source>
        <dbReference type="SAM" id="MobiDB-lite"/>
    </source>
</evidence>
<feature type="region of interest" description="Disordered" evidence="3">
    <location>
        <begin position="152"/>
        <end position="186"/>
    </location>
</feature>
<dbReference type="PROSITE" id="PS01180">
    <property type="entry name" value="CUB"/>
    <property type="match status" value="1"/>
</dbReference>
<protein>
    <submittedName>
        <fullName evidence="5">CUB domain</fullName>
    </submittedName>
</protein>
<evidence type="ECO:0000256" key="2">
    <source>
        <dbReference type="PROSITE-ProRule" id="PRU00059"/>
    </source>
</evidence>
<evidence type="ECO:0000313" key="5">
    <source>
        <dbReference type="EMBL" id="KAK9686383.1"/>
    </source>
</evidence>
<name>A0AAW1IB73_POPJA</name>
<sequence length="186" mass="20624">MLTVILGCGSSSSLNNTYFINTGYPAAYSGSGSCTYTIKQCNSDICQVRIDFLTLSLAQPDANGACVYDALNIVGGASTVPTICGENSGQHIYLYFYENEDITISITTSSSLDFQRYWNIQVAQLGCACPSLDVVPGEIADERWRSGRLAPATRRMKEKESRRIGDRGMERRQSPEWEKEAFERLM</sequence>
<organism evidence="5 6">
    <name type="scientific">Popillia japonica</name>
    <name type="common">Japanese beetle</name>
    <dbReference type="NCBI Taxonomy" id="7064"/>
    <lineage>
        <taxon>Eukaryota</taxon>
        <taxon>Metazoa</taxon>
        <taxon>Ecdysozoa</taxon>
        <taxon>Arthropoda</taxon>
        <taxon>Hexapoda</taxon>
        <taxon>Insecta</taxon>
        <taxon>Pterygota</taxon>
        <taxon>Neoptera</taxon>
        <taxon>Endopterygota</taxon>
        <taxon>Coleoptera</taxon>
        <taxon>Polyphaga</taxon>
        <taxon>Scarabaeiformia</taxon>
        <taxon>Scarabaeidae</taxon>
        <taxon>Rutelinae</taxon>
        <taxon>Popillia</taxon>
    </lineage>
</organism>
<keyword evidence="6" id="KW-1185">Reference proteome</keyword>
<reference evidence="5 6" key="1">
    <citation type="journal article" date="2024" name="BMC Genomics">
        <title>De novo assembly and annotation of Popillia japonica's genome with initial clues to its potential as an invasive pest.</title>
        <authorList>
            <person name="Cucini C."/>
            <person name="Boschi S."/>
            <person name="Funari R."/>
            <person name="Cardaioli E."/>
            <person name="Iannotti N."/>
            <person name="Marturano G."/>
            <person name="Paoli F."/>
            <person name="Bruttini M."/>
            <person name="Carapelli A."/>
            <person name="Frati F."/>
            <person name="Nardi F."/>
        </authorList>
    </citation>
    <scope>NUCLEOTIDE SEQUENCE [LARGE SCALE GENOMIC DNA]</scope>
    <source>
        <strain evidence="5">DMR45628</strain>
    </source>
</reference>
<dbReference type="PANTHER" id="PTHR33236">
    <property type="entry name" value="INTRAFLAGELLAR TRANSPORT PROTEIN 122 FAMILY PROTEIN-RELATED"/>
    <property type="match status" value="1"/>
</dbReference>
<dbReference type="Gene3D" id="2.60.120.290">
    <property type="entry name" value="Spermadhesin, CUB domain"/>
    <property type="match status" value="1"/>
</dbReference>